<comment type="similarity">
    <text evidence="1">Belongs to the TRAFAC class TrmE-Era-EngA-EngB-Septin-like GTPase superfamily. AIG1/Toc34/Toc159-like paraseptin GTPase family. IAN subfamily.</text>
</comment>
<evidence type="ECO:0000313" key="6">
    <source>
        <dbReference type="Proteomes" id="UP001347796"/>
    </source>
</evidence>
<feature type="domain" description="AIG1-type G" evidence="4">
    <location>
        <begin position="7"/>
        <end position="213"/>
    </location>
</feature>
<organism evidence="5 6">
    <name type="scientific">Patella caerulea</name>
    <name type="common">Rayed Mediterranean limpet</name>
    <dbReference type="NCBI Taxonomy" id="87958"/>
    <lineage>
        <taxon>Eukaryota</taxon>
        <taxon>Metazoa</taxon>
        <taxon>Spiralia</taxon>
        <taxon>Lophotrochozoa</taxon>
        <taxon>Mollusca</taxon>
        <taxon>Gastropoda</taxon>
        <taxon>Patellogastropoda</taxon>
        <taxon>Patelloidea</taxon>
        <taxon>Patellidae</taxon>
        <taxon>Patella</taxon>
    </lineage>
</organism>
<accession>A0AAN8JDM5</accession>
<dbReference type="Gene3D" id="3.40.50.300">
    <property type="entry name" value="P-loop containing nucleotide triphosphate hydrolases"/>
    <property type="match status" value="1"/>
</dbReference>
<protein>
    <recommendedName>
        <fullName evidence="4">AIG1-type G domain-containing protein</fullName>
    </recommendedName>
</protein>
<dbReference type="PANTHER" id="PTHR10903">
    <property type="entry name" value="GTPASE, IMAP FAMILY MEMBER-RELATED"/>
    <property type="match status" value="1"/>
</dbReference>
<dbReference type="InterPro" id="IPR045058">
    <property type="entry name" value="GIMA/IAN/Toc"/>
</dbReference>
<name>A0AAN8JDM5_PATCE</name>
<dbReference type="SUPFAM" id="SSF52540">
    <property type="entry name" value="P-loop containing nucleoside triphosphate hydrolases"/>
    <property type="match status" value="1"/>
</dbReference>
<comment type="caution">
    <text evidence="5">The sequence shown here is derived from an EMBL/GenBank/DDBJ whole genome shotgun (WGS) entry which is preliminary data.</text>
</comment>
<keyword evidence="3" id="KW-0342">GTP-binding</keyword>
<dbReference type="AlphaFoldDB" id="A0AAN8JDM5"/>
<sequence length="284" mass="31965">MTVAFYFSEIRLVLVGKTGRGKSALGNSLLRSQHSFRSSASGESVTSKCSINHLDMQNGKRLVVVDTPGLFDTRVSNAKTSKELVRCITLASPGPHAFLFVLSIDRFTREELDTIEHLQELFGGDVMNFVIVVFTYKDLLEYEDITIEEHIQSSPQGLQNLIHRCGGRMTTINNRIAPGSNEGDVNAILGLVEQVKLSNGGNYYTEAMFEAAEEVFQTKLEELKAQLTRQGIHLREYEVREKIRREIEENDGILVTFAKGIEKTYDKTCKALKDKWNKIISTLK</sequence>
<dbReference type="Pfam" id="PF04548">
    <property type="entry name" value="AIG1"/>
    <property type="match status" value="1"/>
</dbReference>
<evidence type="ECO:0000256" key="1">
    <source>
        <dbReference type="ARBA" id="ARBA00008535"/>
    </source>
</evidence>
<dbReference type="FunFam" id="3.40.50.300:FF:000366">
    <property type="entry name" value="GTPase, IMAP family member 2"/>
    <property type="match status" value="1"/>
</dbReference>
<proteinExistence type="inferred from homology"/>
<keyword evidence="2" id="KW-0547">Nucleotide-binding</keyword>
<evidence type="ECO:0000256" key="2">
    <source>
        <dbReference type="ARBA" id="ARBA00022741"/>
    </source>
</evidence>
<dbReference type="InterPro" id="IPR027417">
    <property type="entry name" value="P-loop_NTPase"/>
</dbReference>
<keyword evidence="6" id="KW-1185">Reference proteome</keyword>
<dbReference type="CDD" id="cd01852">
    <property type="entry name" value="AIG1"/>
    <property type="match status" value="1"/>
</dbReference>
<dbReference type="GO" id="GO:0005525">
    <property type="term" value="F:GTP binding"/>
    <property type="evidence" value="ECO:0007669"/>
    <property type="project" value="UniProtKB-KW"/>
</dbReference>
<gene>
    <name evidence="5" type="ORF">SNE40_013519</name>
</gene>
<evidence type="ECO:0000256" key="3">
    <source>
        <dbReference type="ARBA" id="ARBA00023134"/>
    </source>
</evidence>
<dbReference type="InterPro" id="IPR006703">
    <property type="entry name" value="G_AIG1"/>
</dbReference>
<reference evidence="5 6" key="1">
    <citation type="submission" date="2024-01" db="EMBL/GenBank/DDBJ databases">
        <title>The genome of the rayed Mediterranean limpet Patella caerulea (Linnaeus, 1758).</title>
        <authorList>
            <person name="Anh-Thu Weber A."/>
            <person name="Halstead-Nussloch G."/>
        </authorList>
    </citation>
    <scope>NUCLEOTIDE SEQUENCE [LARGE SCALE GENOMIC DNA]</scope>
    <source>
        <strain evidence="5">AATW-2023a</strain>
        <tissue evidence="5">Whole specimen</tissue>
    </source>
</reference>
<dbReference type="PANTHER" id="PTHR10903:SF184">
    <property type="entry name" value="GTP-BINDING PROTEIN A"/>
    <property type="match status" value="1"/>
</dbReference>
<dbReference type="Proteomes" id="UP001347796">
    <property type="component" value="Unassembled WGS sequence"/>
</dbReference>
<dbReference type="PROSITE" id="PS51720">
    <property type="entry name" value="G_AIG1"/>
    <property type="match status" value="1"/>
</dbReference>
<evidence type="ECO:0000313" key="5">
    <source>
        <dbReference type="EMBL" id="KAK6174970.1"/>
    </source>
</evidence>
<dbReference type="EMBL" id="JAZGQO010000010">
    <property type="protein sequence ID" value="KAK6174970.1"/>
    <property type="molecule type" value="Genomic_DNA"/>
</dbReference>
<evidence type="ECO:0000259" key="4">
    <source>
        <dbReference type="PROSITE" id="PS51720"/>
    </source>
</evidence>